<organism evidence="3 4">
    <name type="scientific">Vreelandella subglaciescola</name>
    <dbReference type="NCBI Taxonomy" id="29571"/>
    <lineage>
        <taxon>Bacteria</taxon>
        <taxon>Pseudomonadati</taxon>
        <taxon>Pseudomonadota</taxon>
        <taxon>Gammaproteobacteria</taxon>
        <taxon>Oceanospirillales</taxon>
        <taxon>Halomonadaceae</taxon>
        <taxon>Vreelandella</taxon>
    </lineage>
</organism>
<gene>
    <name evidence="3" type="ORF">SAMN05878437_1241</name>
</gene>
<dbReference type="Proteomes" id="UP000190911">
    <property type="component" value="Chromosome I"/>
</dbReference>
<dbReference type="CDD" id="cd00118">
    <property type="entry name" value="LysM"/>
    <property type="match status" value="1"/>
</dbReference>
<keyword evidence="1" id="KW-0732">Signal</keyword>
<evidence type="ECO:0000313" key="3">
    <source>
        <dbReference type="EMBL" id="SHM10555.1"/>
    </source>
</evidence>
<dbReference type="InParanoid" id="A0A1M7G321"/>
<evidence type="ECO:0000313" key="4">
    <source>
        <dbReference type="Proteomes" id="UP000190911"/>
    </source>
</evidence>
<feature type="signal peptide" evidence="1">
    <location>
        <begin position="1"/>
        <end position="24"/>
    </location>
</feature>
<accession>A0A1M7G321</accession>
<evidence type="ECO:0000259" key="2">
    <source>
        <dbReference type="PROSITE" id="PS51782"/>
    </source>
</evidence>
<keyword evidence="4" id="KW-1185">Reference proteome</keyword>
<dbReference type="PANTHER" id="PTHR34700">
    <property type="entry name" value="POTASSIUM BINDING PROTEIN KBP"/>
    <property type="match status" value="1"/>
</dbReference>
<dbReference type="InterPro" id="IPR018392">
    <property type="entry name" value="LysM"/>
</dbReference>
<dbReference type="InterPro" id="IPR036779">
    <property type="entry name" value="LysM_dom_sf"/>
</dbReference>
<feature type="domain" description="LysM" evidence="2">
    <location>
        <begin position="40"/>
        <end position="88"/>
    </location>
</feature>
<dbReference type="EMBL" id="LT670847">
    <property type="protein sequence ID" value="SHM10555.1"/>
    <property type="molecule type" value="Genomic_DNA"/>
</dbReference>
<dbReference type="STRING" id="29571.SAMN05878437_1241"/>
<evidence type="ECO:0000256" key="1">
    <source>
        <dbReference type="SAM" id="SignalP"/>
    </source>
</evidence>
<dbReference type="Pfam" id="PF01476">
    <property type="entry name" value="LysM"/>
    <property type="match status" value="1"/>
</dbReference>
<dbReference type="PROSITE" id="PS51782">
    <property type="entry name" value="LYSM"/>
    <property type="match status" value="1"/>
</dbReference>
<sequence>MAAGMFAILFLCSFLSSISSPVFSQTAGADGVRIRDDAPQRYTVKAGDTLWDISGHFLHSPWRWPSVWRKNPQIDNPHLIYPGDVLTLRDCDGRPCISLERGRNVVKISPEMRALPRREVITPLPMSVLEAFLREHRIVADAEPLNELAYVIAGDNKRLISGAGDPIFARVADSADVAALTSGAPLGIFRPGERYQDVAGQPLGRELIGIGEAALISRDGDVVKLSVQKAAQEVRNNDILLPLETRLQPQDMRPRVPQHDVAGHIVGVPGGVRFIGRLQVIAIDLGTEDGLQPGHVLRIDQQGERVVDPRTEELVKLPDETAGTLVVFRPYDKISYAIVMEATNTLAVGDAVRPPR</sequence>
<dbReference type="AlphaFoldDB" id="A0A1M7G321"/>
<dbReference type="Gene3D" id="3.10.350.10">
    <property type="entry name" value="LysM domain"/>
    <property type="match status" value="1"/>
</dbReference>
<proteinExistence type="predicted"/>
<reference evidence="3 4" key="1">
    <citation type="submission" date="2016-11" db="EMBL/GenBank/DDBJ databases">
        <authorList>
            <person name="Jaros S."/>
            <person name="Januszkiewicz K."/>
            <person name="Wedrychowicz H."/>
        </authorList>
    </citation>
    <scope>NUCLEOTIDE SEQUENCE [LARGE SCALE GENOMIC DNA]</scope>
    <source>
        <strain evidence="3 4">ACAM 12</strain>
    </source>
</reference>
<feature type="chain" id="PRO_5013020206" evidence="1">
    <location>
        <begin position="25"/>
        <end position="356"/>
    </location>
</feature>
<dbReference type="InterPro" id="IPR052196">
    <property type="entry name" value="Bact_Kbp"/>
</dbReference>
<protein>
    <submittedName>
        <fullName evidence="3">LysM domain-containing protein</fullName>
    </submittedName>
</protein>
<dbReference type="SUPFAM" id="SSF54106">
    <property type="entry name" value="LysM domain"/>
    <property type="match status" value="1"/>
</dbReference>
<dbReference type="PANTHER" id="PTHR34700:SF4">
    <property type="entry name" value="PHAGE-LIKE ELEMENT PBSX PROTEIN XKDP"/>
    <property type="match status" value="1"/>
</dbReference>
<name>A0A1M7G321_9GAMM</name>